<dbReference type="Proteomes" id="UP000230233">
    <property type="component" value="Chromosome IV"/>
</dbReference>
<dbReference type="STRING" id="1611254.A0A2G5U1N4"/>
<gene>
    <name evidence="3" type="primary">Cnig_chr_IV.g13371</name>
    <name evidence="3" type="ORF">B9Z55_013371</name>
</gene>
<evidence type="ECO:0000256" key="2">
    <source>
        <dbReference type="SAM" id="Phobius"/>
    </source>
</evidence>
<evidence type="ECO:0000256" key="1">
    <source>
        <dbReference type="SAM" id="MobiDB-lite"/>
    </source>
</evidence>
<organism evidence="3 4">
    <name type="scientific">Caenorhabditis nigoni</name>
    <dbReference type="NCBI Taxonomy" id="1611254"/>
    <lineage>
        <taxon>Eukaryota</taxon>
        <taxon>Metazoa</taxon>
        <taxon>Ecdysozoa</taxon>
        <taxon>Nematoda</taxon>
        <taxon>Chromadorea</taxon>
        <taxon>Rhabditida</taxon>
        <taxon>Rhabditina</taxon>
        <taxon>Rhabditomorpha</taxon>
        <taxon>Rhabditoidea</taxon>
        <taxon>Rhabditidae</taxon>
        <taxon>Peloderinae</taxon>
        <taxon>Caenorhabditis</taxon>
    </lineage>
</organism>
<dbReference type="AlphaFoldDB" id="A0A2G5U1N4"/>
<feature type="compositionally biased region" description="Low complexity" evidence="1">
    <location>
        <begin position="17"/>
        <end position="27"/>
    </location>
</feature>
<feature type="transmembrane region" description="Helical" evidence="2">
    <location>
        <begin position="177"/>
        <end position="203"/>
    </location>
</feature>
<evidence type="ECO:0000313" key="3">
    <source>
        <dbReference type="EMBL" id="PIC33363.1"/>
    </source>
</evidence>
<comment type="caution">
    <text evidence="3">The sequence shown here is derived from an EMBL/GenBank/DDBJ whole genome shotgun (WGS) entry which is preliminary data.</text>
</comment>
<keyword evidence="4" id="KW-1185">Reference proteome</keyword>
<accession>A0A2G5U1N4</accession>
<keyword evidence="2" id="KW-0812">Transmembrane</keyword>
<protein>
    <submittedName>
        <fullName evidence="3">Uncharacterized protein</fullName>
    </submittedName>
</protein>
<name>A0A2G5U1N4_9PELO</name>
<proteinExistence type="predicted"/>
<dbReference type="OrthoDB" id="5870379at2759"/>
<sequence length="245" mass="27891">MPFYIQTPPLTPAQQFSSTSTVTSPTSQNNHLLAEDEEEPIDVVHEEEEEDMEEMKMEIDLQTQSGPLRRSFRPLLTSEMRSGGIHKTSSDSNLRKYSTGYSEQTSAFGFLRGPRPHRPASNLPSGISQEVKIDPLQTVQQFLQMHQSLMNSPSVPTCLSKLLIEVSQLKKMGKRELFFVGLFFCFFSFSSSIPCFFFSYFAYPRPMENSSIPVVYLCLVSDERHPSFQTDSFQKMIQITVSKIT</sequence>
<dbReference type="EMBL" id="PDUG01000004">
    <property type="protein sequence ID" value="PIC33363.1"/>
    <property type="molecule type" value="Genomic_DNA"/>
</dbReference>
<evidence type="ECO:0000313" key="4">
    <source>
        <dbReference type="Proteomes" id="UP000230233"/>
    </source>
</evidence>
<keyword evidence="2" id="KW-1133">Transmembrane helix</keyword>
<keyword evidence="2" id="KW-0472">Membrane</keyword>
<feature type="region of interest" description="Disordered" evidence="1">
    <location>
        <begin position="1"/>
        <end position="41"/>
    </location>
</feature>
<reference evidence="4" key="1">
    <citation type="submission" date="2017-10" db="EMBL/GenBank/DDBJ databases">
        <title>Rapid genome shrinkage in a self-fertile nematode reveals novel sperm competition proteins.</title>
        <authorList>
            <person name="Yin D."/>
            <person name="Schwarz E.M."/>
            <person name="Thomas C.G."/>
            <person name="Felde R.L."/>
            <person name="Korf I.F."/>
            <person name="Cutter A.D."/>
            <person name="Schartner C.M."/>
            <person name="Ralston E.J."/>
            <person name="Meyer B.J."/>
            <person name="Haag E.S."/>
        </authorList>
    </citation>
    <scope>NUCLEOTIDE SEQUENCE [LARGE SCALE GENOMIC DNA]</scope>
    <source>
        <strain evidence="4">JU1422</strain>
    </source>
</reference>